<dbReference type="FunCoup" id="A0A5F9C2N4">
    <property type="interactions" value="10"/>
</dbReference>
<dbReference type="GO" id="GO:0016779">
    <property type="term" value="F:nucleotidyltransferase activity"/>
    <property type="evidence" value="ECO:0007669"/>
    <property type="project" value="UniProtKB-KW"/>
</dbReference>
<keyword evidence="11" id="KW-0472">Membrane</keyword>
<evidence type="ECO:0000256" key="12">
    <source>
        <dbReference type="ARBA" id="ARBA00023157"/>
    </source>
</evidence>
<evidence type="ECO:0000256" key="6">
    <source>
        <dbReference type="ARBA" id="ARBA00022679"/>
    </source>
</evidence>
<dbReference type="PANTHER" id="PTHR10339:SF4">
    <property type="entry name" value="ECTO-ADP-RIBOSYLTRANSFERASE 3"/>
    <property type="match status" value="1"/>
</dbReference>
<dbReference type="PRINTS" id="PR00970">
    <property type="entry name" value="RIBTRNSFRASE"/>
</dbReference>
<accession>A0A5F9C2N4</accession>
<evidence type="ECO:0000313" key="18">
    <source>
        <dbReference type="Ensembl" id="ENSOCUP00000027978.1"/>
    </source>
</evidence>
<dbReference type="PANTHER" id="PTHR10339">
    <property type="entry name" value="ADP-RIBOSYLTRANSFERASE"/>
    <property type="match status" value="1"/>
</dbReference>
<evidence type="ECO:0000256" key="1">
    <source>
        <dbReference type="ARBA" id="ARBA00004609"/>
    </source>
</evidence>
<dbReference type="Pfam" id="PF01129">
    <property type="entry name" value="ART"/>
    <property type="match status" value="1"/>
</dbReference>
<keyword evidence="3" id="KW-1003">Cell membrane</keyword>
<proteinExistence type="inferred from homology"/>
<dbReference type="GO" id="GO:0003950">
    <property type="term" value="F:NAD+ poly-ADP-ribosyltransferase activity"/>
    <property type="evidence" value="ECO:0007669"/>
    <property type="project" value="TreeGrafter"/>
</dbReference>
<keyword evidence="12" id="KW-1015">Disulfide bond</keyword>
<dbReference type="GO" id="GO:0005886">
    <property type="term" value="C:plasma membrane"/>
    <property type="evidence" value="ECO:0007669"/>
    <property type="project" value="UniProtKB-SubCell"/>
</dbReference>
<name>A0A5F9C2N4_RABIT</name>
<keyword evidence="10 16" id="KW-0520">NAD</keyword>
<comment type="catalytic activity">
    <reaction evidence="15 16">
        <text>L-arginyl-[protein] + NAD(+) = N(omega)-(ADP-D-ribosyl)-L-arginyl-[protein] + nicotinamide + H(+)</text>
        <dbReference type="Rhea" id="RHEA:19149"/>
        <dbReference type="Rhea" id="RHEA-COMP:10532"/>
        <dbReference type="Rhea" id="RHEA-COMP:15087"/>
        <dbReference type="ChEBI" id="CHEBI:15378"/>
        <dbReference type="ChEBI" id="CHEBI:17154"/>
        <dbReference type="ChEBI" id="CHEBI:29965"/>
        <dbReference type="ChEBI" id="CHEBI:57540"/>
        <dbReference type="ChEBI" id="CHEBI:142554"/>
        <dbReference type="EC" id="2.4.2.31"/>
    </reaction>
</comment>
<evidence type="ECO:0000256" key="15">
    <source>
        <dbReference type="ARBA" id="ARBA00047597"/>
    </source>
</evidence>
<evidence type="ECO:0000256" key="3">
    <source>
        <dbReference type="ARBA" id="ARBA00022475"/>
    </source>
</evidence>
<feature type="region of interest" description="Disordered" evidence="17">
    <location>
        <begin position="399"/>
        <end position="419"/>
    </location>
</feature>
<dbReference type="GO" id="GO:0106274">
    <property type="term" value="F:NAD+-protein-arginine ADP-ribosyltransferase activity"/>
    <property type="evidence" value="ECO:0007669"/>
    <property type="project" value="UniProtKB-EC"/>
</dbReference>
<dbReference type="InterPro" id="IPR050999">
    <property type="entry name" value="ADP-ribosyltransferase_ARG"/>
</dbReference>
<keyword evidence="5 16" id="KW-0328">Glycosyltransferase</keyword>
<keyword evidence="6 16" id="KW-0808">Transferase</keyword>
<dbReference type="AlphaFoldDB" id="A0A5F9C2N4"/>
<evidence type="ECO:0000256" key="4">
    <source>
        <dbReference type="ARBA" id="ARBA00022622"/>
    </source>
</evidence>
<dbReference type="EMBL" id="AAGW02022951">
    <property type="status" value="NOT_ANNOTATED_CDS"/>
    <property type="molecule type" value="Genomic_DNA"/>
</dbReference>
<evidence type="ECO:0000256" key="2">
    <source>
        <dbReference type="ARBA" id="ARBA00009558"/>
    </source>
</evidence>
<dbReference type="InterPro" id="IPR000768">
    <property type="entry name" value="ART"/>
</dbReference>
<keyword evidence="8 16" id="KW-0732">Signal</keyword>
<comment type="similarity">
    <text evidence="2 16">Belongs to the Arg-specific ADP-ribosyltransferase family.</text>
</comment>
<dbReference type="InParanoid" id="A0A5F9C2N4"/>
<dbReference type="EC" id="2.4.2.31" evidence="16"/>
<evidence type="ECO:0000256" key="8">
    <source>
        <dbReference type="ARBA" id="ARBA00022729"/>
    </source>
</evidence>
<keyword evidence="4" id="KW-0336">GPI-anchor</keyword>
<keyword evidence="14" id="KW-0449">Lipoprotein</keyword>
<evidence type="ECO:0000256" key="11">
    <source>
        <dbReference type="ARBA" id="ARBA00023136"/>
    </source>
</evidence>
<sequence>MKTGHGEVVTVLLAAMILMDVFQVKAQVLDMADDAFDDEYQKCTDKMEIKYVPQLLKEEKANQQLLESVWENAKVKWEARKTRVLLPVNFRDNHGIALMAYLSEAQEQTPFYHQFSKAVDMAGQSRKDYIYSFQFKAFHFYLTRALQLLRRPCEQSYKHVVYSSRDTSFTFGGLNQARLGRITLAYSTKPQAATDHSVLTINTCFGVDVEKLVDQKSEKTVLIPMNEIFQVSQSENSSNLILQSTNKTCSHYECAFLGGLKTENCVENPEYLQPTYVYISGDENQKFEDPDAETQEPTQARGVQIADPFLLPGIKVVQPDEKPEERSLGNIHNPTPGPVPVPGPKTYPSASSGKMLLPPLGTFIIFVSAFAVKLFGPLRFSEGGSGHPVRRAAHCPHSLTQQEPKRQRRCKVCSVEKPR</sequence>
<gene>
    <name evidence="18" type="primary">ART3</name>
</gene>
<feature type="chain" id="PRO_5023966198" description="NAD(P)(+)--arginine ADP-ribosyltransferase" evidence="16">
    <location>
        <begin position="27"/>
        <end position="419"/>
    </location>
</feature>
<dbReference type="GO" id="GO:0098552">
    <property type="term" value="C:side of membrane"/>
    <property type="evidence" value="ECO:0007669"/>
    <property type="project" value="UniProtKB-KW"/>
</dbReference>
<dbReference type="SUPFAM" id="SSF56399">
    <property type="entry name" value="ADP-ribosylation"/>
    <property type="match status" value="1"/>
</dbReference>
<dbReference type="Bgee" id="ENSOCUG00000003372">
    <property type="expression patterns" value="Expressed in heart and 16 other cell types or tissues"/>
</dbReference>
<feature type="signal peptide" evidence="16">
    <location>
        <begin position="1"/>
        <end position="26"/>
    </location>
</feature>
<evidence type="ECO:0000256" key="10">
    <source>
        <dbReference type="ARBA" id="ARBA00023027"/>
    </source>
</evidence>
<reference evidence="18" key="3">
    <citation type="submission" date="2025-09" db="UniProtKB">
        <authorList>
            <consortium name="Ensembl"/>
        </authorList>
    </citation>
    <scope>IDENTIFICATION</scope>
    <source>
        <strain evidence="18">Thorbecke</strain>
    </source>
</reference>
<evidence type="ECO:0000256" key="7">
    <source>
        <dbReference type="ARBA" id="ARBA00022695"/>
    </source>
</evidence>
<protein>
    <recommendedName>
        <fullName evidence="16">NAD(P)(+)--arginine ADP-ribosyltransferase</fullName>
        <ecNumber evidence="16">2.4.2.31</ecNumber>
    </recommendedName>
    <alternativeName>
        <fullName evidence="16">Mono(ADP-ribosyl)transferase</fullName>
    </alternativeName>
</protein>
<dbReference type="Gene3D" id="3.90.176.10">
    <property type="entry name" value="Toxin ADP-ribosyltransferase, Chain A, domain 1"/>
    <property type="match status" value="1"/>
</dbReference>
<dbReference type="GeneTree" id="ENSGT01030000234601"/>
<dbReference type="PROSITE" id="PS51996">
    <property type="entry name" value="TR_MART"/>
    <property type="match status" value="1"/>
</dbReference>
<evidence type="ECO:0000256" key="17">
    <source>
        <dbReference type="SAM" id="MobiDB-lite"/>
    </source>
</evidence>
<dbReference type="STRING" id="9986.ENSOCUP00000027978"/>
<dbReference type="FunFam" id="3.90.176.10:FF:000002">
    <property type="entry name" value="NAD(P)(+)--arginine ADP-ribosyltransferase"/>
    <property type="match status" value="1"/>
</dbReference>
<evidence type="ECO:0000256" key="9">
    <source>
        <dbReference type="ARBA" id="ARBA00022857"/>
    </source>
</evidence>
<evidence type="ECO:0000256" key="16">
    <source>
        <dbReference type="RuleBase" id="RU361228"/>
    </source>
</evidence>
<evidence type="ECO:0000256" key="14">
    <source>
        <dbReference type="ARBA" id="ARBA00023288"/>
    </source>
</evidence>
<dbReference type="Proteomes" id="UP000001811">
    <property type="component" value="Chromosome 15"/>
</dbReference>
<organism evidence="18 19">
    <name type="scientific">Oryctolagus cuniculus</name>
    <name type="common">Rabbit</name>
    <dbReference type="NCBI Taxonomy" id="9986"/>
    <lineage>
        <taxon>Eukaryota</taxon>
        <taxon>Metazoa</taxon>
        <taxon>Chordata</taxon>
        <taxon>Craniata</taxon>
        <taxon>Vertebrata</taxon>
        <taxon>Euteleostomi</taxon>
        <taxon>Mammalia</taxon>
        <taxon>Eutheria</taxon>
        <taxon>Euarchontoglires</taxon>
        <taxon>Glires</taxon>
        <taxon>Lagomorpha</taxon>
        <taxon>Leporidae</taxon>
        <taxon>Oryctolagus</taxon>
    </lineage>
</organism>
<keyword evidence="7" id="KW-0548">Nucleotidyltransferase</keyword>
<reference evidence="18" key="2">
    <citation type="submission" date="2025-08" db="UniProtKB">
        <authorList>
            <consortium name="Ensembl"/>
        </authorList>
    </citation>
    <scope>IDENTIFICATION</scope>
    <source>
        <strain evidence="18">Thorbecke</strain>
    </source>
</reference>
<dbReference type="Ensembl" id="ENSOCUT00000058556.1">
    <property type="protein sequence ID" value="ENSOCUP00000027978.1"/>
    <property type="gene ID" value="ENSOCUG00000003372.3"/>
</dbReference>
<keyword evidence="9 16" id="KW-0521">NADP</keyword>
<evidence type="ECO:0000256" key="13">
    <source>
        <dbReference type="ARBA" id="ARBA00023180"/>
    </source>
</evidence>
<reference evidence="18 19" key="1">
    <citation type="journal article" date="2011" name="Nature">
        <title>A high-resolution map of human evolutionary constraint using 29 mammals.</title>
        <authorList>
            <person name="Lindblad-Toh K."/>
            <person name="Garber M."/>
            <person name="Zuk O."/>
            <person name="Lin M.F."/>
            <person name="Parker B.J."/>
            <person name="Washietl S."/>
            <person name="Kheradpour P."/>
            <person name="Ernst J."/>
            <person name="Jordan G."/>
            <person name="Mauceli E."/>
            <person name="Ward L.D."/>
            <person name="Lowe C.B."/>
            <person name="Holloway A.K."/>
            <person name="Clamp M."/>
            <person name="Gnerre S."/>
            <person name="Alfoldi J."/>
            <person name="Beal K."/>
            <person name="Chang J."/>
            <person name="Clawson H."/>
            <person name="Cuff J."/>
            <person name="Di Palma F."/>
            <person name="Fitzgerald S."/>
            <person name="Flicek P."/>
            <person name="Guttman M."/>
            <person name="Hubisz M.J."/>
            <person name="Jaffe D.B."/>
            <person name="Jungreis I."/>
            <person name="Kent W.J."/>
            <person name="Kostka D."/>
            <person name="Lara M."/>
            <person name="Martins A.L."/>
            <person name="Massingham T."/>
            <person name="Moltke I."/>
            <person name="Raney B.J."/>
            <person name="Rasmussen M.D."/>
            <person name="Robinson J."/>
            <person name="Stark A."/>
            <person name="Vilella A.J."/>
            <person name="Wen J."/>
            <person name="Xie X."/>
            <person name="Zody M.C."/>
            <person name="Baldwin J."/>
            <person name="Bloom T."/>
            <person name="Chin C.W."/>
            <person name="Heiman D."/>
            <person name="Nicol R."/>
            <person name="Nusbaum C."/>
            <person name="Young S."/>
            <person name="Wilkinson J."/>
            <person name="Worley K.C."/>
            <person name="Kovar C.L."/>
            <person name="Muzny D.M."/>
            <person name="Gibbs R.A."/>
            <person name="Cree A."/>
            <person name="Dihn H.H."/>
            <person name="Fowler G."/>
            <person name="Jhangiani S."/>
            <person name="Joshi V."/>
            <person name="Lee S."/>
            <person name="Lewis L.R."/>
            <person name="Nazareth L.V."/>
            <person name="Okwuonu G."/>
            <person name="Santibanez J."/>
            <person name="Warren W.C."/>
            <person name="Mardis E.R."/>
            <person name="Weinstock G.M."/>
            <person name="Wilson R.K."/>
            <person name="Delehaunty K."/>
            <person name="Dooling D."/>
            <person name="Fronik C."/>
            <person name="Fulton L."/>
            <person name="Fulton B."/>
            <person name="Graves T."/>
            <person name="Minx P."/>
            <person name="Sodergren E."/>
            <person name="Birney E."/>
            <person name="Margulies E.H."/>
            <person name="Herrero J."/>
            <person name="Green E.D."/>
            <person name="Haussler D."/>
            <person name="Siepel A."/>
            <person name="Goldman N."/>
            <person name="Pollard K.S."/>
            <person name="Pedersen J.S."/>
            <person name="Lander E.S."/>
            <person name="Kellis M."/>
        </authorList>
    </citation>
    <scope>NUCLEOTIDE SEQUENCE [LARGE SCALE GENOMIC DNA]</scope>
    <source>
        <strain evidence="18 19">Thorbecke inbred</strain>
    </source>
</reference>
<keyword evidence="19" id="KW-1185">Reference proteome</keyword>
<keyword evidence="13" id="KW-0325">Glycoprotein</keyword>
<comment type="subcellular location">
    <subcellularLocation>
        <location evidence="1">Cell membrane</location>
        <topology evidence="1">Lipid-anchor</topology>
        <topology evidence="1">GPI-anchor</topology>
    </subcellularLocation>
</comment>
<dbReference type="PROSITE" id="PS01291">
    <property type="entry name" value="ART"/>
    <property type="match status" value="1"/>
</dbReference>
<dbReference type="SMR" id="A0A5F9C2N4"/>
<evidence type="ECO:0000313" key="19">
    <source>
        <dbReference type="Proteomes" id="UP000001811"/>
    </source>
</evidence>
<evidence type="ECO:0000256" key="5">
    <source>
        <dbReference type="ARBA" id="ARBA00022676"/>
    </source>
</evidence>